<evidence type="ECO:0000256" key="1">
    <source>
        <dbReference type="SAM" id="SignalP"/>
    </source>
</evidence>
<organism evidence="2 3">
    <name type="scientific">Shewanella decolorationis</name>
    <dbReference type="NCBI Taxonomy" id="256839"/>
    <lineage>
        <taxon>Bacteria</taxon>
        <taxon>Pseudomonadati</taxon>
        <taxon>Pseudomonadota</taxon>
        <taxon>Gammaproteobacteria</taxon>
        <taxon>Alteromonadales</taxon>
        <taxon>Shewanellaceae</taxon>
        <taxon>Shewanella</taxon>
    </lineage>
</organism>
<dbReference type="RefSeq" id="WP_023265420.1">
    <property type="nucleotide sequence ID" value="NZ_BSOL01000010.1"/>
</dbReference>
<dbReference type="AlphaFoldDB" id="A0A5B8QSE0"/>
<keyword evidence="1" id="KW-0732">Signal</keyword>
<protein>
    <recommendedName>
        <fullName evidence="4">Nuclear transport factor 2 family protein</fullName>
    </recommendedName>
</protein>
<name>A0A5B8QSE0_9GAMM</name>
<reference evidence="2 3" key="1">
    <citation type="journal article" date="2019" name="Ecotoxicol. Environ. Saf.">
        <title>Microbial characterization of heavy metal resistant bacterial strains isolated from an electroplating wastewater treatment plant.</title>
        <authorList>
            <person name="Cai X."/>
            <person name="Zheng X."/>
            <person name="Zhang D."/>
            <person name="Iqbal W."/>
            <person name="Liu C."/>
            <person name="Yang B."/>
            <person name="Zhao X."/>
            <person name="Lu X."/>
            <person name="Mao Y."/>
        </authorList>
    </citation>
    <scope>NUCLEOTIDE SEQUENCE [LARGE SCALE GENOMIC DNA]</scope>
    <source>
        <strain evidence="2 3">Ni1-3</strain>
    </source>
</reference>
<sequence length="147" mass="16773">MNNRLLTLFLLLTSGFANASAPTQDFSQEPLVQRCMGMLDIYRDEDFDAYVAAFPEPWLGIFGEKVLKNELSARHQKYMNTYQGKPASIVIEGIDPVEPTKIEKERLGAVEGKEVSIEISNERDTSSSTSCKFLRIGENWYFRELRL</sequence>
<gene>
    <name evidence="2" type="ORF">D0436_00995</name>
</gene>
<dbReference type="Proteomes" id="UP000321124">
    <property type="component" value="Chromosome"/>
</dbReference>
<dbReference type="EMBL" id="CP031775">
    <property type="protein sequence ID" value="QDZ89145.1"/>
    <property type="molecule type" value="Genomic_DNA"/>
</dbReference>
<evidence type="ECO:0000313" key="2">
    <source>
        <dbReference type="EMBL" id="QDZ89145.1"/>
    </source>
</evidence>
<feature type="chain" id="PRO_5023107464" description="Nuclear transport factor 2 family protein" evidence="1">
    <location>
        <begin position="20"/>
        <end position="147"/>
    </location>
</feature>
<feature type="signal peptide" evidence="1">
    <location>
        <begin position="1"/>
        <end position="19"/>
    </location>
</feature>
<evidence type="ECO:0008006" key="4">
    <source>
        <dbReference type="Google" id="ProtNLM"/>
    </source>
</evidence>
<accession>A0A5B8QSE0</accession>
<proteinExistence type="predicted"/>
<evidence type="ECO:0000313" key="3">
    <source>
        <dbReference type="Proteomes" id="UP000321124"/>
    </source>
</evidence>
<dbReference type="KEGG" id="sdeo:D0436_00995"/>